<evidence type="ECO:0000313" key="15">
    <source>
        <dbReference type="Proteomes" id="UP000055136"/>
    </source>
</evidence>
<keyword evidence="6 12" id="KW-0812">Transmembrane</keyword>
<evidence type="ECO:0000259" key="13">
    <source>
        <dbReference type="Pfam" id="PF01292"/>
    </source>
</evidence>
<proteinExistence type="inferred from homology"/>
<accession>A0A0S2TDN3</accession>
<keyword evidence="7" id="KW-0479">Metal-binding</keyword>
<dbReference type="Gene3D" id="1.20.950.20">
    <property type="entry name" value="Transmembrane di-heme cytochromes, Chain C"/>
    <property type="match status" value="1"/>
</dbReference>
<evidence type="ECO:0000313" key="14">
    <source>
        <dbReference type="EMBL" id="ALP53257.1"/>
    </source>
</evidence>
<gene>
    <name evidence="14" type="ORF">Tel_08870</name>
</gene>
<feature type="transmembrane region" description="Helical" evidence="12">
    <location>
        <begin position="206"/>
        <end position="227"/>
    </location>
</feature>
<dbReference type="GO" id="GO:0009055">
    <property type="term" value="F:electron transfer activity"/>
    <property type="evidence" value="ECO:0007669"/>
    <property type="project" value="InterPro"/>
</dbReference>
<dbReference type="STRING" id="1748243.Tel_08870"/>
<keyword evidence="10" id="KW-0408">Iron</keyword>
<evidence type="ECO:0000256" key="4">
    <source>
        <dbReference type="ARBA" id="ARBA00022475"/>
    </source>
</evidence>
<dbReference type="InterPro" id="IPR000516">
    <property type="entry name" value="Ni-dep_Hydgase_cyt-B"/>
</dbReference>
<name>A0A0S2TDN3_9GAMM</name>
<dbReference type="GO" id="GO:0005506">
    <property type="term" value="F:iron ion binding"/>
    <property type="evidence" value="ECO:0007669"/>
    <property type="project" value="InterPro"/>
</dbReference>
<dbReference type="InterPro" id="IPR016174">
    <property type="entry name" value="Di-haem_cyt_TM"/>
</dbReference>
<reference evidence="14" key="1">
    <citation type="submission" date="2015-10" db="EMBL/GenBank/DDBJ databases">
        <title>Description of Candidatus Tenderia electrophaga gen. nov, sp. nov., an Uncultivated Electroautotroph from a Biocathode Enrichment.</title>
        <authorList>
            <person name="Eddie B.J."/>
            <person name="Malanoski A.P."/>
            <person name="Wang Z."/>
            <person name="Hall R.J."/>
            <person name="Oh S.D."/>
            <person name="Heiner C."/>
            <person name="Lin B."/>
            <person name="Strycharz-Glaven S.M."/>
        </authorList>
    </citation>
    <scope>NUCLEOTIDE SEQUENCE [LARGE SCALE GENOMIC DNA]</scope>
    <source>
        <strain evidence="14">NRL1</strain>
    </source>
</reference>
<feature type="transmembrane region" description="Helical" evidence="12">
    <location>
        <begin position="63"/>
        <end position="82"/>
    </location>
</feature>
<feature type="transmembrane region" description="Helical" evidence="12">
    <location>
        <begin position="127"/>
        <end position="147"/>
    </location>
</feature>
<dbReference type="AlphaFoldDB" id="A0A0S2TDN3"/>
<feature type="transmembrane region" description="Helical" evidence="12">
    <location>
        <begin position="21"/>
        <end position="43"/>
    </location>
</feature>
<dbReference type="KEGG" id="tee:Tel_08870"/>
<keyword evidence="11 12" id="KW-0472">Membrane</keyword>
<dbReference type="InterPro" id="IPR051542">
    <property type="entry name" value="Hydrogenase_cytochrome"/>
</dbReference>
<evidence type="ECO:0000256" key="5">
    <source>
        <dbReference type="ARBA" id="ARBA00022617"/>
    </source>
</evidence>
<sequence>MNKPHVDDQPRDAYPVWDRTVRIFHWLNVICVLGLIAVGVVILNSKILGVSSDGKVLLKTVHAYIGYVFVLNLIWRLIWMFVGNRYARWRAIRPWGRAYRRMLADYVHGVKQGDPPQYLGHNPLARLMVTFLFVLLGAQATTGLVLAGTDLYLPPFGHEIAEWVTGAGEDHSKLEGLEPGSKEMVDEQAYEEMRAFRKPFITVHEYTFYILLAAIFLHIAAVVVMEFRERSALVSAMFTGTKLFAKKPLDLEQDK</sequence>
<dbReference type="GO" id="GO:0022904">
    <property type="term" value="P:respiratory electron transport chain"/>
    <property type="evidence" value="ECO:0007669"/>
    <property type="project" value="InterPro"/>
</dbReference>
<evidence type="ECO:0000256" key="2">
    <source>
        <dbReference type="ARBA" id="ARBA00008622"/>
    </source>
</evidence>
<protein>
    <submittedName>
        <fullName evidence="14">Cytochrome B</fullName>
    </submittedName>
</protein>
<keyword evidence="15" id="KW-1185">Reference proteome</keyword>
<dbReference type="PANTHER" id="PTHR30485:SF2">
    <property type="entry name" value="BLL0597 PROTEIN"/>
    <property type="match status" value="1"/>
</dbReference>
<evidence type="ECO:0000256" key="7">
    <source>
        <dbReference type="ARBA" id="ARBA00022723"/>
    </source>
</evidence>
<dbReference type="GO" id="GO:0020037">
    <property type="term" value="F:heme binding"/>
    <property type="evidence" value="ECO:0007669"/>
    <property type="project" value="TreeGrafter"/>
</dbReference>
<dbReference type="PRINTS" id="PR00161">
    <property type="entry name" value="NIHGNASECYTB"/>
</dbReference>
<evidence type="ECO:0000256" key="8">
    <source>
        <dbReference type="ARBA" id="ARBA00022982"/>
    </source>
</evidence>
<evidence type="ECO:0000256" key="10">
    <source>
        <dbReference type="ARBA" id="ARBA00023004"/>
    </source>
</evidence>
<evidence type="ECO:0000256" key="12">
    <source>
        <dbReference type="SAM" id="Phobius"/>
    </source>
</evidence>
<keyword evidence="9 12" id="KW-1133">Transmembrane helix</keyword>
<evidence type="ECO:0000256" key="6">
    <source>
        <dbReference type="ARBA" id="ARBA00022692"/>
    </source>
</evidence>
<evidence type="ECO:0000256" key="9">
    <source>
        <dbReference type="ARBA" id="ARBA00022989"/>
    </source>
</evidence>
<dbReference type="EMBL" id="CP013099">
    <property type="protein sequence ID" value="ALP53257.1"/>
    <property type="molecule type" value="Genomic_DNA"/>
</dbReference>
<evidence type="ECO:0000256" key="11">
    <source>
        <dbReference type="ARBA" id="ARBA00023136"/>
    </source>
</evidence>
<comment type="subcellular location">
    <subcellularLocation>
        <location evidence="1">Cell membrane</location>
        <topology evidence="1">Multi-pass membrane protein</topology>
    </subcellularLocation>
</comment>
<comment type="similarity">
    <text evidence="2">Belongs to the HupC/HyaC/HydC family.</text>
</comment>
<evidence type="ECO:0000256" key="1">
    <source>
        <dbReference type="ARBA" id="ARBA00004651"/>
    </source>
</evidence>
<keyword evidence="5" id="KW-0349">Heme</keyword>
<dbReference type="Pfam" id="PF01292">
    <property type="entry name" value="Ni_hydr_CYTB"/>
    <property type="match status" value="1"/>
</dbReference>
<keyword evidence="8" id="KW-0249">Electron transport</keyword>
<dbReference type="InterPro" id="IPR011577">
    <property type="entry name" value="Cyt_b561_bac/Ni-Hgenase"/>
</dbReference>
<dbReference type="Proteomes" id="UP000055136">
    <property type="component" value="Chromosome"/>
</dbReference>
<dbReference type="GO" id="GO:0005886">
    <property type="term" value="C:plasma membrane"/>
    <property type="evidence" value="ECO:0007669"/>
    <property type="project" value="UniProtKB-SubCell"/>
</dbReference>
<feature type="domain" description="Cytochrome b561 bacterial/Ni-hydrogenase" evidence="13">
    <location>
        <begin position="16"/>
        <end position="240"/>
    </location>
</feature>
<organism evidence="14 15">
    <name type="scientific">Candidatus Tenderia electrophaga</name>
    <dbReference type="NCBI Taxonomy" id="1748243"/>
    <lineage>
        <taxon>Bacteria</taxon>
        <taxon>Pseudomonadati</taxon>
        <taxon>Pseudomonadota</taxon>
        <taxon>Gammaproteobacteria</taxon>
        <taxon>Candidatus Tenderiales</taxon>
        <taxon>Candidatus Tenderiaceae</taxon>
        <taxon>Candidatus Tenderia</taxon>
    </lineage>
</organism>
<evidence type="ECO:0000256" key="3">
    <source>
        <dbReference type="ARBA" id="ARBA00022448"/>
    </source>
</evidence>
<keyword evidence="4" id="KW-1003">Cell membrane</keyword>
<keyword evidence="3" id="KW-0813">Transport</keyword>
<dbReference type="SUPFAM" id="SSF81342">
    <property type="entry name" value="Transmembrane di-heme cytochromes"/>
    <property type="match status" value="1"/>
</dbReference>
<dbReference type="PANTHER" id="PTHR30485">
    <property type="entry name" value="NI/FE-HYDROGENASE 1 B-TYPE CYTOCHROME SUBUNIT"/>
    <property type="match status" value="1"/>
</dbReference>